<reference evidence="1" key="1">
    <citation type="journal article" date="2020" name="mSystems">
        <title>Genome- and Community-Level Interaction Insights into Carbon Utilization and Element Cycling Functions of Hydrothermarchaeota in Hydrothermal Sediment.</title>
        <authorList>
            <person name="Zhou Z."/>
            <person name="Liu Y."/>
            <person name="Xu W."/>
            <person name="Pan J."/>
            <person name="Luo Z.H."/>
            <person name="Li M."/>
        </authorList>
    </citation>
    <scope>NUCLEOTIDE SEQUENCE [LARGE SCALE GENOMIC DNA]</scope>
    <source>
        <strain evidence="1">HyVt-570</strain>
    </source>
</reference>
<dbReference type="AlphaFoldDB" id="A0A7C4V553"/>
<name>A0A7C4V553_9DEIN</name>
<evidence type="ECO:0000313" key="1">
    <source>
        <dbReference type="EMBL" id="HGY09028.1"/>
    </source>
</evidence>
<dbReference type="EMBL" id="DRPZ01000081">
    <property type="protein sequence ID" value="HGY09028.1"/>
    <property type="molecule type" value="Genomic_DNA"/>
</dbReference>
<protein>
    <submittedName>
        <fullName evidence="1">Chromosome segregation protein ScpA</fullName>
    </submittedName>
</protein>
<dbReference type="Proteomes" id="UP000885759">
    <property type="component" value="Unassembled WGS sequence"/>
</dbReference>
<organism evidence="1">
    <name type="scientific">Oceanithermus profundus</name>
    <dbReference type="NCBI Taxonomy" id="187137"/>
    <lineage>
        <taxon>Bacteria</taxon>
        <taxon>Thermotogati</taxon>
        <taxon>Deinococcota</taxon>
        <taxon>Deinococci</taxon>
        <taxon>Thermales</taxon>
        <taxon>Thermaceae</taxon>
        <taxon>Oceanithermus</taxon>
    </lineage>
</organism>
<sequence length="227" mass="25569">MAIHLSFEGFAGSPEELQRALRSGRLHARELPLLDLIEQALSQVAALDLPERGALLPLLAELLERKLRALLQLDRAEDPEEGAEEGEALVGLLVELDEAVRFLMERAQARGYVWPVPAASLPRDARLAPSSVGVLYRYARRFLRPVSLLPTVERFGVAEAWAWLRRRLAKLGRGWFSSLGLETWSERTVTFAALLEAVRQGQVRLRQKGTFADLWIEIEPEQEERSA</sequence>
<proteinExistence type="predicted"/>
<comment type="caution">
    <text evidence="1">The sequence shown here is derived from an EMBL/GenBank/DDBJ whole genome shotgun (WGS) entry which is preliminary data.</text>
</comment>
<gene>
    <name evidence="1" type="ORF">ENK37_03090</name>
</gene>
<accession>A0A7C4V553</accession>